<evidence type="ECO:0000256" key="1">
    <source>
        <dbReference type="SAM" id="MobiDB-lite"/>
    </source>
</evidence>
<keyword evidence="3" id="KW-1185">Reference proteome</keyword>
<proteinExistence type="predicted"/>
<feature type="signal peptide" evidence="2">
    <location>
        <begin position="1"/>
        <end position="25"/>
    </location>
</feature>
<dbReference type="PANTHER" id="PTHR36313:SF7">
    <property type="entry name" value="OS09G0474600 PROTEIN"/>
    <property type="match status" value="1"/>
</dbReference>
<dbReference type="AlphaFoldDB" id="A0A1U8A7K1"/>
<name>A0A1U8A7K1_NELNU</name>
<dbReference type="RefSeq" id="XP_010257897.1">
    <property type="nucleotide sequence ID" value="XM_010259595.1"/>
</dbReference>
<dbReference type="KEGG" id="nnu:104597853"/>
<feature type="compositionally biased region" description="Polar residues" evidence="1">
    <location>
        <begin position="209"/>
        <end position="218"/>
    </location>
</feature>
<sequence>MALTMFTRLVVGLLFALLSLSNSVAHTQKALETEMVVDGIAASGLDAVSVNKQELFVGVPATASTRNKKLGGRKMAAGKVLMKDSILKEEAWNGGTPNPKISGGDKNASKSSIGRLLKNMNDQPILKEVQGKPVELPNTTNQLRYHESKAASTCDKLECSSRSKGSGSVEFYYAFQKIERQKLLQAANELVALIHKDYSANKKPRHSPPINNGVSMKP</sequence>
<evidence type="ECO:0000313" key="3">
    <source>
        <dbReference type="Proteomes" id="UP000189703"/>
    </source>
</evidence>
<feature type="chain" id="PRO_5043691395" evidence="2">
    <location>
        <begin position="26"/>
        <end position="218"/>
    </location>
</feature>
<evidence type="ECO:0000256" key="2">
    <source>
        <dbReference type="SAM" id="SignalP"/>
    </source>
</evidence>
<dbReference type="PANTHER" id="PTHR36313">
    <property type="entry name" value="ROOT MERISTEM GROWTH FACTOR 2"/>
    <property type="match status" value="1"/>
</dbReference>
<accession>A0A1U8A7K1</accession>
<dbReference type="GO" id="GO:0008083">
    <property type="term" value="F:growth factor activity"/>
    <property type="evidence" value="ECO:0007669"/>
    <property type="project" value="InterPro"/>
</dbReference>
<dbReference type="InterPro" id="IPR038804">
    <property type="entry name" value="RGF3"/>
</dbReference>
<dbReference type="Proteomes" id="UP000189703">
    <property type="component" value="Unplaced"/>
</dbReference>
<dbReference type="OrthoDB" id="1937240at2759"/>
<organism evidence="3 4">
    <name type="scientific">Nelumbo nucifera</name>
    <name type="common">Sacred lotus</name>
    <dbReference type="NCBI Taxonomy" id="4432"/>
    <lineage>
        <taxon>Eukaryota</taxon>
        <taxon>Viridiplantae</taxon>
        <taxon>Streptophyta</taxon>
        <taxon>Embryophyta</taxon>
        <taxon>Tracheophyta</taxon>
        <taxon>Spermatophyta</taxon>
        <taxon>Magnoliopsida</taxon>
        <taxon>Proteales</taxon>
        <taxon>Nelumbonaceae</taxon>
        <taxon>Nelumbo</taxon>
    </lineage>
</organism>
<dbReference type="OMA" id="GHKEPNT"/>
<keyword evidence="2" id="KW-0732">Signal</keyword>
<gene>
    <name evidence="4" type="primary">LOC104597853</name>
</gene>
<dbReference type="GeneID" id="104597853"/>
<protein>
    <submittedName>
        <fullName evidence="4">Uncharacterized protein LOC104597853 isoform X1</fullName>
    </submittedName>
</protein>
<evidence type="ECO:0000313" key="4">
    <source>
        <dbReference type="RefSeq" id="XP_010257897.1"/>
    </source>
</evidence>
<feature type="region of interest" description="Disordered" evidence="1">
    <location>
        <begin position="199"/>
        <end position="218"/>
    </location>
</feature>
<reference evidence="4" key="1">
    <citation type="submission" date="2025-08" db="UniProtKB">
        <authorList>
            <consortium name="RefSeq"/>
        </authorList>
    </citation>
    <scope>IDENTIFICATION</scope>
</reference>
<dbReference type="GO" id="GO:0010082">
    <property type="term" value="P:regulation of root meristem growth"/>
    <property type="evidence" value="ECO:0007669"/>
    <property type="project" value="InterPro"/>
</dbReference>